<dbReference type="Proteomes" id="UP000474758">
    <property type="component" value="Unassembled WGS sequence"/>
</dbReference>
<dbReference type="RefSeq" id="WP_165052239.1">
    <property type="nucleotide sequence ID" value="NZ_JAALFE010000018.1"/>
</dbReference>
<accession>A0A6M1UA48</accession>
<protein>
    <recommendedName>
        <fullName evidence="5">PepSY domain-containing protein</fullName>
    </recommendedName>
</protein>
<sequence>MFRFDVRRMFCGPFLALALIVGQSPAQAQGNSAEAQAEEAVAAPRVAALAREGYHDITVDWTWLGRLRITARLEGHRREIILHPTTGEVLRDLSVPSGTVYAQEDEGSPDPAFGSLPPPTSNAAADVTEDPSTTLTLDVGSGEIFDADPSISAVGTGFAP</sequence>
<proteinExistence type="predicted"/>
<feature type="signal peptide" evidence="2">
    <location>
        <begin position="1"/>
        <end position="28"/>
    </location>
</feature>
<keyword evidence="2" id="KW-0732">Signal</keyword>
<reference evidence="3 4" key="1">
    <citation type="submission" date="2020-02" db="EMBL/GenBank/DDBJ databases">
        <title>Rhodobacter translucens sp. nov., a novel bacterium isolated from activated sludge.</title>
        <authorList>
            <person name="Liu J."/>
        </authorList>
    </citation>
    <scope>NUCLEOTIDE SEQUENCE [LARGE SCALE GENOMIC DNA]</scope>
    <source>
        <strain evidence="3 4">HX-7-19</strain>
    </source>
</reference>
<comment type="caution">
    <text evidence="3">The sequence shown here is derived from an EMBL/GenBank/DDBJ whole genome shotgun (WGS) entry which is preliminary data.</text>
</comment>
<evidence type="ECO:0008006" key="5">
    <source>
        <dbReference type="Google" id="ProtNLM"/>
    </source>
</evidence>
<evidence type="ECO:0000313" key="4">
    <source>
        <dbReference type="Proteomes" id="UP000474758"/>
    </source>
</evidence>
<keyword evidence="4" id="KW-1185">Reference proteome</keyword>
<evidence type="ECO:0000256" key="1">
    <source>
        <dbReference type="SAM" id="MobiDB-lite"/>
    </source>
</evidence>
<organism evidence="3 4">
    <name type="scientific">Paragemmobacter kunshanensis</name>
    <dbReference type="NCBI Taxonomy" id="2583234"/>
    <lineage>
        <taxon>Bacteria</taxon>
        <taxon>Pseudomonadati</taxon>
        <taxon>Pseudomonadota</taxon>
        <taxon>Alphaproteobacteria</taxon>
        <taxon>Rhodobacterales</taxon>
        <taxon>Paracoccaceae</taxon>
        <taxon>Paragemmobacter</taxon>
    </lineage>
</organism>
<feature type="region of interest" description="Disordered" evidence="1">
    <location>
        <begin position="97"/>
        <end position="141"/>
    </location>
</feature>
<feature type="chain" id="PRO_5026812862" description="PepSY domain-containing protein" evidence="2">
    <location>
        <begin position="29"/>
        <end position="160"/>
    </location>
</feature>
<evidence type="ECO:0000256" key="2">
    <source>
        <dbReference type="SAM" id="SignalP"/>
    </source>
</evidence>
<name>A0A6M1UA48_9RHOB</name>
<evidence type="ECO:0000313" key="3">
    <source>
        <dbReference type="EMBL" id="NGQ92513.1"/>
    </source>
</evidence>
<gene>
    <name evidence="3" type="ORF">G5V65_16590</name>
</gene>
<dbReference type="AlphaFoldDB" id="A0A6M1UA48"/>
<dbReference type="EMBL" id="JAALFE010000018">
    <property type="protein sequence ID" value="NGQ92513.1"/>
    <property type="molecule type" value="Genomic_DNA"/>
</dbReference>